<proteinExistence type="predicted"/>
<keyword evidence="1" id="KW-0472">Membrane</keyword>
<evidence type="ECO:0000313" key="3">
    <source>
        <dbReference type="Proteomes" id="UP000030643"/>
    </source>
</evidence>
<dbReference type="AlphaFoldDB" id="A0A069CTQ9"/>
<keyword evidence="3" id="KW-1185">Reference proteome</keyword>
<feature type="transmembrane region" description="Helical" evidence="1">
    <location>
        <begin position="23"/>
        <end position="42"/>
    </location>
</feature>
<evidence type="ECO:0000313" key="2">
    <source>
        <dbReference type="EMBL" id="GAK30864.1"/>
    </source>
</evidence>
<evidence type="ECO:0000256" key="1">
    <source>
        <dbReference type="SAM" id="Phobius"/>
    </source>
</evidence>
<dbReference type="Proteomes" id="UP000030643">
    <property type="component" value="Unassembled WGS sequence"/>
</dbReference>
<name>A0A069CTQ9_WEIOS</name>
<dbReference type="EMBL" id="DF820488">
    <property type="protein sequence ID" value="GAK30864.1"/>
    <property type="molecule type" value="Genomic_DNA"/>
</dbReference>
<sequence>MKLNIRLAHKKALTKVSAYKHEILSVNIFTIIIPYIKWLVFVKMNKVISRSIGIAFDD</sequence>
<protein>
    <submittedName>
        <fullName evidence="2">Polar amino acid ABC transporter, inner membrane subunit</fullName>
    </submittedName>
</protein>
<keyword evidence="1" id="KW-0812">Transmembrane</keyword>
<gene>
    <name evidence="2" type="ORF">WOSG25_051370</name>
</gene>
<accession>A0A069CTQ9</accession>
<organism evidence="2 3">
    <name type="scientific">Weissella oryzae (strain DSM 25784 / JCM 18191 / LMG 30913 / SG25)</name>
    <dbReference type="NCBI Taxonomy" id="1329250"/>
    <lineage>
        <taxon>Bacteria</taxon>
        <taxon>Bacillati</taxon>
        <taxon>Bacillota</taxon>
        <taxon>Bacilli</taxon>
        <taxon>Lactobacillales</taxon>
        <taxon>Lactobacillaceae</taxon>
        <taxon>Weissella</taxon>
    </lineage>
</organism>
<keyword evidence="1" id="KW-1133">Transmembrane helix</keyword>
<reference evidence="3" key="1">
    <citation type="journal article" date="2014" name="Genome Announc.">
        <title>Draft genome sequence of Weissella oryzae SG25T, isolated from fermented rice grains.</title>
        <authorList>
            <person name="Tanizawa Y."/>
            <person name="Fujisawa T."/>
            <person name="Mochizuki T."/>
            <person name="Kaminuma E."/>
            <person name="Suzuki Y."/>
            <person name="Nakamura Y."/>
            <person name="Tohno M."/>
        </authorList>
    </citation>
    <scope>NUCLEOTIDE SEQUENCE [LARGE SCALE GENOMIC DNA]</scope>
    <source>
        <strain evidence="3">DSM 25784 / JCM 18191 / LMG 30913 / SG25</strain>
    </source>
</reference>